<accession>A0ABW1NZ66</accession>
<dbReference type="Proteomes" id="UP001596220">
    <property type="component" value="Unassembled WGS sequence"/>
</dbReference>
<dbReference type="EMBL" id="JBHSQO010000002">
    <property type="protein sequence ID" value="MFC6088100.1"/>
    <property type="molecule type" value="Genomic_DNA"/>
</dbReference>
<organism evidence="2 3">
    <name type="scientific">Saccharothrix lopnurensis</name>
    <dbReference type="NCBI Taxonomy" id="1670621"/>
    <lineage>
        <taxon>Bacteria</taxon>
        <taxon>Bacillati</taxon>
        <taxon>Actinomycetota</taxon>
        <taxon>Actinomycetes</taxon>
        <taxon>Pseudonocardiales</taxon>
        <taxon>Pseudonocardiaceae</taxon>
        <taxon>Saccharothrix</taxon>
    </lineage>
</organism>
<reference evidence="3" key="1">
    <citation type="journal article" date="2019" name="Int. J. Syst. Evol. Microbiol.">
        <title>The Global Catalogue of Microorganisms (GCM) 10K type strain sequencing project: providing services to taxonomists for standard genome sequencing and annotation.</title>
        <authorList>
            <consortium name="The Broad Institute Genomics Platform"/>
            <consortium name="The Broad Institute Genome Sequencing Center for Infectious Disease"/>
            <person name="Wu L."/>
            <person name="Ma J."/>
        </authorList>
    </citation>
    <scope>NUCLEOTIDE SEQUENCE [LARGE SCALE GENOMIC DNA]</scope>
    <source>
        <strain evidence="3">CGMCC 4.7246</strain>
    </source>
</reference>
<proteinExistence type="predicted"/>
<dbReference type="InterPro" id="IPR009492">
    <property type="entry name" value="TniQ"/>
</dbReference>
<dbReference type="RefSeq" id="WP_380632232.1">
    <property type="nucleotide sequence ID" value="NZ_JBHSQO010000002.1"/>
</dbReference>
<keyword evidence="3" id="KW-1185">Reference proteome</keyword>
<sequence length="608" mass="65947">MSRSPSSPGITFPAVAVADTAPASVTVLPAALPRRVAVVILPRAGESFASWMDRFAAEHQIPPGTAATLLGLEIRGYHTSDVRPVFYGLALSQTTRRRLAAATGLEAEVLDDMQLARYDGTALDLTGLDLNSEASLRRLLKREWFLPHGSRACPRCLAEAPVWPTWWRLGIAAVCPVHRVLLLDTCPSCGIPLRRGYAGHPRGLSRAVVAAPDVCGNHVGPGRCAQPMGTMPAVPVEEHLVAAQQAALRAADGWPVPIAGEPVEPTQWFQAVKYLAGMIRFTGAVVRLPRRAEASTRAWMRTFACEYQQRREAGKVVPGSLRAIPAGAEHAAGLLAAAHHVLAAPDRRTCAQGIAPLVEAMTATRRRTGGHNPLRHVRAPEPLATILDRLAPPSSRVAGTVPVLADRGEVELRHVPQQLDRTDYRELIARHLPGTAEPSGRRLAALAMARLVGATSWVDAGRQLDMSQRKAARASDAVLRRISDVPAFWNAITQAARRLRRRPLVDFAARRTALANLVEVPAEVLATGCRPLGFPVTPQRRRHAAAWVWAEFTCADVRDAPAYAAEWPSATPESIREGARRFDTWLPAPVEADLRRWATALLNGEEAR</sequence>
<dbReference type="Pfam" id="PF06527">
    <property type="entry name" value="TniQ"/>
    <property type="match status" value="1"/>
</dbReference>
<evidence type="ECO:0000313" key="3">
    <source>
        <dbReference type="Proteomes" id="UP001596220"/>
    </source>
</evidence>
<protein>
    <submittedName>
        <fullName evidence="2">TniQ family protein</fullName>
    </submittedName>
</protein>
<gene>
    <name evidence="2" type="ORF">ACFP3R_02330</name>
</gene>
<name>A0ABW1NZ66_9PSEU</name>
<comment type="caution">
    <text evidence="2">The sequence shown here is derived from an EMBL/GenBank/DDBJ whole genome shotgun (WGS) entry which is preliminary data.</text>
</comment>
<evidence type="ECO:0000313" key="2">
    <source>
        <dbReference type="EMBL" id="MFC6088100.1"/>
    </source>
</evidence>
<evidence type="ECO:0000259" key="1">
    <source>
        <dbReference type="Pfam" id="PF06527"/>
    </source>
</evidence>
<feature type="domain" description="TniQ" evidence="1">
    <location>
        <begin position="41"/>
        <end position="182"/>
    </location>
</feature>